<dbReference type="AlphaFoldDB" id="A0AAV7QCL0"/>
<comment type="caution">
    <text evidence="2">The sequence shown here is derived from an EMBL/GenBank/DDBJ whole genome shotgun (WGS) entry which is preliminary data.</text>
</comment>
<evidence type="ECO:0000256" key="1">
    <source>
        <dbReference type="SAM" id="MobiDB-lite"/>
    </source>
</evidence>
<sequence>MHQTAVAEETAESAAEMAAAEETPAAAPPETFAACTRCCYRVRELSCRQQRQALHAPDGCCRRDRRICSRDGCCRRDPSCCPTRDISCLYQVLLPRKRAQLPAAEAGPACTRRLLQKRPQNLQPRWLLQKRHQLLPHQRHSLPVPGAATA</sequence>
<feature type="region of interest" description="Disordered" evidence="1">
    <location>
        <begin position="1"/>
        <end position="25"/>
    </location>
</feature>
<organism evidence="2 3">
    <name type="scientific">Pleurodeles waltl</name>
    <name type="common">Iberian ribbed newt</name>
    <dbReference type="NCBI Taxonomy" id="8319"/>
    <lineage>
        <taxon>Eukaryota</taxon>
        <taxon>Metazoa</taxon>
        <taxon>Chordata</taxon>
        <taxon>Craniata</taxon>
        <taxon>Vertebrata</taxon>
        <taxon>Euteleostomi</taxon>
        <taxon>Amphibia</taxon>
        <taxon>Batrachia</taxon>
        <taxon>Caudata</taxon>
        <taxon>Salamandroidea</taxon>
        <taxon>Salamandridae</taxon>
        <taxon>Pleurodelinae</taxon>
        <taxon>Pleurodeles</taxon>
    </lineage>
</organism>
<reference evidence="2" key="1">
    <citation type="journal article" date="2022" name="bioRxiv">
        <title>Sequencing and chromosome-scale assembly of the giantPleurodeles waltlgenome.</title>
        <authorList>
            <person name="Brown T."/>
            <person name="Elewa A."/>
            <person name="Iarovenko S."/>
            <person name="Subramanian E."/>
            <person name="Araus A.J."/>
            <person name="Petzold A."/>
            <person name="Susuki M."/>
            <person name="Suzuki K.-i.T."/>
            <person name="Hayashi T."/>
            <person name="Toyoda A."/>
            <person name="Oliveira C."/>
            <person name="Osipova E."/>
            <person name="Leigh N.D."/>
            <person name="Simon A."/>
            <person name="Yun M.H."/>
        </authorList>
    </citation>
    <scope>NUCLEOTIDE SEQUENCE</scope>
    <source>
        <strain evidence="2">20211129_DDA</strain>
        <tissue evidence="2">Liver</tissue>
    </source>
</reference>
<accession>A0AAV7QCL0</accession>
<proteinExistence type="predicted"/>
<evidence type="ECO:0000313" key="2">
    <source>
        <dbReference type="EMBL" id="KAJ1135905.1"/>
    </source>
</evidence>
<evidence type="ECO:0000313" key="3">
    <source>
        <dbReference type="Proteomes" id="UP001066276"/>
    </source>
</evidence>
<dbReference type="EMBL" id="JANPWB010000010">
    <property type="protein sequence ID" value="KAJ1135905.1"/>
    <property type="molecule type" value="Genomic_DNA"/>
</dbReference>
<keyword evidence="3" id="KW-1185">Reference proteome</keyword>
<gene>
    <name evidence="2" type="ORF">NDU88_002334</name>
</gene>
<dbReference type="Proteomes" id="UP001066276">
    <property type="component" value="Chromosome 6"/>
</dbReference>
<name>A0AAV7QCL0_PLEWA</name>
<protein>
    <submittedName>
        <fullName evidence="2">Uncharacterized protein</fullName>
    </submittedName>
</protein>